<name>A0ABM0NK70_PRUMU</name>
<reference evidence="2" key="2">
    <citation type="journal article" date="2012" name="Nat. Commun.">
        <title>The genome of Prunus mume.</title>
        <authorList>
            <person name="Zhang Q."/>
            <person name="Chen W."/>
            <person name="Sun L."/>
            <person name="Zhao F."/>
            <person name="Huang B."/>
            <person name="Yang W."/>
            <person name="Tao Y."/>
            <person name="Wang J."/>
            <person name="Yuan Z."/>
            <person name="Fan G."/>
            <person name="Xing Z."/>
            <person name="Han C."/>
            <person name="Pan H."/>
            <person name="Zhong X."/>
            <person name="Shi W."/>
            <person name="Liang X."/>
            <person name="Du D."/>
            <person name="Sun F."/>
            <person name="Xu Z."/>
            <person name="Hao R."/>
            <person name="Lv T."/>
            <person name="Lv Y."/>
            <person name="Zheng Z."/>
            <person name="Sun M."/>
            <person name="Luo L."/>
            <person name="Cai M."/>
            <person name="Gao Y."/>
            <person name="Wang J."/>
            <person name="Yin Y."/>
            <person name="Xu X."/>
            <person name="Cheng T."/>
            <person name="Wang J."/>
        </authorList>
    </citation>
    <scope>NUCLEOTIDE SEQUENCE [LARGE SCALE GENOMIC DNA]</scope>
</reference>
<proteinExistence type="predicted"/>
<evidence type="ECO:0000313" key="2">
    <source>
        <dbReference type="Proteomes" id="UP000694861"/>
    </source>
</evidence>
<keyword evidence="1" id="KW-0472">Membrane</keyword>
<reference evidence="3 4" key="3">
    <citation type="submission" date="2025-05" db="UniProtKB">
        <authorList>
            <consortium name="RefSeq"/>
        </authorList>
    </citation>
    <scope>IDENTIFICATION</scope>
</reference>
<evidence type="ECO:0000313" key="4">
    <source>
        <dbReference type="RefSeq" id="XP_008225997.1"/>
    </source>
</evidence>
<dbReference type="RefSeq" id="XP_008225996.1">
    <property type="nucleotide sequence ID" value="XM_008227774.2"/>
</dbReference>
<keyword evidence="1" id="KW-1133">Transmembrane helix</keyword>
<protein>
    <submittedName>
        <fullName evidence="3 4">Uncharacterized protein LOC103325585 isoform X1</fullName>
    </submittedName>
</protein>
<keyword evidence="2" id="KW-1185">Reference proteome</keyword>
<accession>A0ABM0NK70</accession>
<sequence>MRLHNSYVYEEPIKGTSESAEWIFLATSLGLEMLSAAFDQASSPTKPHYALFGVLLATAALLISIWELIYNGRKERVVLRRWGRLWWFYYPPPRNALFGTLPDIYGLVGGISQCICSVVQYIVKEVVPHECLDLPHWMEAQPGLDHQPWLINVIKKEGSWTWLTEVCILTIQNRSLHHLKFSSEVHQYIPYSKTYNV</sequence>
<gene>
    <name evidence="3 4" type="primary">LOC103325585</name>
</gene>
<dbReference type="GeneID" id="103325585"/>
<dbReference type="Proteomes" id="UP000694861">
    <property type="component" value="Linkage group LG3"/>
</dbReference>
<keyword evidence="1" id="KW-0812">Transmembrane</keyword>
<dbReference type="RefSeq" id="XP_008225997.1">
    <property type="nucleotide sequence ID" value="XM_008227775.2"/>
</dbReference>
<feature type="transmembrane region" description="Helical" evidence="1">
    <location>
        <begin position="50"/>
        <end position="70"/>
    </location>
</feature>
<evidence type="ECO:0000313" key="3">
    <source>
        <dbReference type="RefSeq" id="XP_008225996.1"/>
    </source>
</evidence>
<organism evidence="2 4">
    <name type="scientific">Prunus mume</name>
    <name type="common">Japanese apricot</name>
    <name type="synonym">Armeniaca mume</name>
    <dbReference type="NCBI Taxonomy" id="102107"/>
    <lineage>
        <taxon>Eukaryota</taxon>
        <taxon>Viridiplantae</taxon>
        <taxon>Streptophyta</taxon>
        <taxon>Embryophyta</taxon>
        <taxon>Tracheophyta</taxon>
        <taxon>Spermatophyta</taxon>
        <taxon>Magnoliopsida</taxon>
        <taxon>eudicotyledons</taxon>
        <taxon>Gunneridae</taxon>
        <taxon>Pentapetalae</taxon>
        <taxon>rosids</taxon>
        <taxon>fabids</taxon>
        <taxon>Rosales</taxon>
        <taxon>Rosaceae</taxon>
        <taxon>Amygdaloideae</taxon>
        <taxon>Amygdaleae</taxon>
        <taxon>Prunus</taxon>
    </lineage>
</organism>
<dbReference type="PANTHER" id="PTHR48473">
    <property type="entry name" value="TIR DOMAIN-CONTAINING PROTEIN"/>
    <property type="match status" value="1"/>
</dbReference>
<dbReference type="PANTHER" id="PTHR48473:SF1">
    <property type="entry name" value="TIR DOMAIN-CONTAINING PROTEIN"/>
    <property type="match status" value="1"/>
</dbReference>
<evidence type="ECO:0000256" key="1">
    <source>
        <dbReference type="SAM" id="Phobius"/>
    </source>
</evidence>
<reference evidence="2" key="1">
    <citation type="journal article" date="1997" name="Nucleic Acids Res.">
        <title>tRNAscan-SE: a program for improved detection of transfer RNA genes in genomic sequence.</title>
        <authorList>
            <person name="Lowe T.M."/>
            <person name="Eddy S.R."/>
        </authorList>
    </citation>
    <scope>NUCLEOTIDE SEQUENCE [LARGE SCALE GENOMIC DNA]</scope>
</reference>